<dbReference type="InterPro" id="IPR011009">
    <property type="entry name" value="Kinase-like_dom_sf"/>
</dbReference>
<dbReference type="InterPro" id="IPR008271">
    <property type="entry name" value="Ser/Thr_kinase_AS"/>
</dbReference>
<feature type="domain" description="Protein kinase" evidence="16">
    <location>
        <begin position="11"/>
        <end position="261"/>
    </location>
</feature>
<feature type="repeat" description="ARM" evidence="13">
    <location>
        <begin position="1065"/>
        <end position="1096"/>
    </location>
</feature>
<organism evidence="17 18">
    <name type="scientific">Chrysophaeum taylorii</name>
    <dbReference type="NCBI Taxonomy" id="2483200"/>
    <lineage>
        <taxon>Eukaryota</taxon>
        <taxon>Sar</taxon>
        <taxon>Stramenopiles</taxon>
        <taxon>Ochrophyta</taxon>
        <taxon>Pelagophyceae</taxon>
        <taxon>Pelagomonadales</taxon>
        <taxon>Pelagomonadaceae</taxon>
        <taxon>Chrysophaeum</taxon>
    </lineage>
</organism>
<protein>
    <recommendedName>
        <fullName evidence="2">non-specific serine/threonine protein kinase</fullName>
        <ecNumber evidence="2">2.7.11.1</ecNumber>
    </recommendedName>
    <alternativeName>
        <fullName evidence="12">Fused homolog</fullName>
    </alternativeName>
</protein>
<keyword evidence="3" id="KW-0963">Cytoplasm</keyword>
<evidence type="ECO:0000313" key="17">
    <source>
        <dbReference type="EMBL" id="KAJ8607177.1"/>
    </source>
</evidence>
<dbReference type="PROSITE" id="PS00108">
    <property type="entry name" value="PROTEIN_KINASE_ST"/>
    <property type="match status" value="1"/>
</dbReference>
<dbReference type="FunFam" id="3.30.200.20:FF:000042">
    <property type="entry name" value="Aurora kinase A"/>
    <property type="match status" value="1"/>
</dbReference>
<keyword evidence="18" id="KW-1185">Reference proteome</keyword>
<keyword evidence="4" id="KW-0723">Serine/threonine-protein kinase</keyword>
<evidence type="ECO:0000256" key="5">
    <source>
        <dbReference type="ARBA" id="ARBA00022679"/>
    </source>
</evidence>
<dbReference type="EMBL" id="JAQMWT010000230">
    <property type="protein sequence ID" value="KAJ8607177.1"/>
    <property type="molecule type" value="Genomic_DNA"/>
</dbReference>
<evidence type="ECO:0000256" key="1">
    <source>
        <dbReference type="ARBA" id="ARBA00004245"/>
    </source>
</evidence>
<sequence>MAVTPGRAESYMVLERIGEGSFGKVYKGRRRFTGLVVALKFISKHGKSEREMRNLRQEIAILSALDHDNVVKMFDYFETEREFCVVTEFAQGELFEILEEDGTLPEQTVRDVARQLVKALHYLHAQRIIHRDLKPQNVLLGANGRVKLCDFGFARAMSLDTVVLTSIKGTPLYMAPELVKEQPYDHTVDLWSLGVIVFELLVGQPPFYTNSIYALITHIVRDPVVFPSHVSSKFENFLTGLLQKDPRKRLAWPELLAHPVVADTPVDAEREMEEARDLAACGGAGPPRGRLDRFLGYLRGKPLPPRPRWEEESPPHHHHHRKEEDNDDDEKATPRTNFDDDDRQQKRTVERLDGGRPLGADEIREALASSSCCGDEALAARCLRAATLAVRRTSDPDAFFSCLGPSLRLVERCPTASLEFVAALVARGPAWLEDRGLVPTSERWVLAAALRAAIGGDEAVAAGVACLGAVLRRATRATLDVLLAHQLPRSLGARVAKDDRRAAALVALLLDPPHNAHWQPLPFPLSATTKDSVVASENRVVRERVALRRRVEKAVAEALAADDGAAARALANLLVAEPGRLGLRVVSRAAGATASAARELARAGAPRALLALLRASDPYAEGLALAALAAMARADALGPVDLELAAVQEARRVLHERDDARVVSAAASFLDAALQAARAAATAGHLEVGGPNAVATAVLKAAAAPRGIEAAWRCLQYDDDDDDDDDELSDERRPASPLFEGARLGARTAGMLDAPLRLLAHAAALVPLVGTRLRAARLWAPIVAQLGAGGANELSPAGVAAALACLRAILEAAPPADRAPLLSGDAPEASGKNLARACATLCSPNHLARVAAWVDSKHGGHNGVAATLSAVAHLVRAADDAAATAIADAKLVDAIASSLRYFSVPDPSALAALTDLLSRLALLGAPLAAQCASAGAPAALADAGAFAASDARLAVNAVLVASQLARASRDASAALRAARLERFLPGLLRRDDPTVRAKACNLVGNLCRHSDAFYAALAAGSSSTTAVDCVVACASDRDPATRKFACFALGNAAFHSNFLYANLEPAVAPLVSALRSSDDEKTRANAAGALGNLARNGPALCPELARQAAPRALLEAATSDCADPPRRIALFSLGTLAAWADIRRTLDPLRPLLDATLRAASSSPDPTVCRYAHRLQSKLAAPPAD</sequence>
<keyword evidence="5" id="KW-0808">Transferase</keyword>
<evidence type="ECO:0000256" key="11">
    <source>
        <dbReference type="ARBA" id="ARBA00048679"/>
    </source>
</evidence>
<evidence type="ECO:0000256" key="12">
    <source>
        <dbReference type="ARBA" id="ARBA00075375"/>
    </source>
</evidence>
<dbReference type="Proteomes" id="UP001230188">
    <property type="component" value="Unassembled WGS sequence"/>
</dbReference>
<comment type="subcellular location">
    <subcellularLocation>
        <location evidence="1">Cytoplasm</location>
        <location evidence="1">Cytoskeleton</location>
    </subcellularLocation>
</comment>
<keyword evidence="7" id="KW-0418">Kinase</keyword>
<dbReference type="PROSITE" id="PS50176">
    <property type="entry name" value="ARM_REPEAT"/>
    <property type="match status" value="1"/>
</dbReference>
<keyword evidence="9" id="KW-0206">Cytoskeleton</keyword>
<dbReference type="GO" id="GO:0005856">
    <property type="term" value="C:cytoskeleton"/>
    <property type="evidence" value="ECO:0007669"/>
    <property type="project" value="UniProtKB-SubCell"/>
</dbReference>
<comment type="catalytic activity">
    <reaction evidence="11">
        <text>L-seryl-[protein] + ATP = O-phospho-L-seryl-[protein] + ADP + H(+)</text>
        <dbReference type="Rhea" id="RHEA:17989"/>
        <dbReference type="Rhea" id="RHEA-COMP:9863"/>
        <dbReference type="Rhea" id="RHEA-COMP:11604"/>
        <dbReference type="ChEBI" id="CHEBI:15378"/>
        <dbReference type="ChEBI" id="CHEBI:29999"/>
        <dbReference type="ChEBI" id="CHEBI:30616"/>
        <dbReference type="ChEBI" id="CHEBI:83421"/>
        <dbReference type="ChEBI" id="CHEBI:456216"/>
        <dbReference type="EC" id="2.7.11.1"/>
    </reaction>
</comment>
<dbReference type="PROSITE" id="PS00107">
    <property type="entry name" value="PROTEIN_KINASE_ATP"/>
    <property type="match status" value="1"/>
</dbReference>
<feature type="region of interest" description="Disordered" evidence="15">
    <location>
        <begin position="303"/>
        <end position="357"/>
    </location>
</feature>
<evidence type="ECO:0000256" key="6">
    <source>
        <dbReference type="ARBA" id="ARBA00022741"/>
    </source>
</evidence>
<dbReference type="Gene3D" id="1.10.510.10">
    <property type="entry name" value="Transferase(Phosphotransferase) domain 1"/>
    <property type="match status" value="1"/>
</dbReference>
<keyword evidence="6 14" id="KW-0547">Nucleotide-binding</keyword>
<dbReference type="Gene3D" id="1.25.10.10">
    <property type="entry name" value="Leucine-rich Repeat Variant"/>
    <property type="match status" value="2"/>
</dbReference>
<evidence type="ECO:0000256" key="14">
    <source>
        <dbReference type="PROSITE-ProRule" id="PRU10141"/>
    </source>
</evidence>
<dbReference type="InterPro" id="IPR000719">
    <property type="entry name" value="Prot_kinase_dom"/>
</dbReference>
<evidence type="ECO:0000256" key="8">
    <source>
        <dbReference type="ARBA" id="ARBA00022840"/>
    </source>
</evidence>
<comment type="caution">
    <text evidence="17">The sequence shown here is derived from an EMBL/GenBank/DDBJ whole genome shotgun (WGS) entry which is preliminary data.</text>
</comment>
<feature type="binding site" evidence="14">
    <location>
        <position position="40"/>
    </location>
    <ligand>
        <name>ATP</name>
        <dbReference type="ChEBI" id="CHEBI:30616"/>
    </ligand>
</feature>
<keyword evidence="8 14" id="KW-0067">ATP-binding</keyword>
<dbReference type="CDD" id="cd14002">
    <property type="entry name" value="STKc_STK36"/>
    <property type="match status" value="1"/>
</dbReference>
<dbReference type="InterPro" id="IPR016024">
    <property type="entry name" value="ARM-type_fold"/>
</dbReference>
<dbReference type="PROSITE" id="PS50011">
    <property type="entry name" value="PROTEIN_KINASE_DOM"/>
    <property type="match status" value="1"/>
</dbReference>
<dbReference type="SMART" id="SM00185">
    <property type="entry name" value="ARM"/>
    <property type="match status" value="4"/>
</dbReference>
<evidence type="ECO:0000256" key="10">
    <source>
        <dbReference type="ARBA" id="ARBA00047899"/>
    </source>
</evidence>
<evidence type="ECO:0000256" key="13">
    <source>
        <dbReference type="PROSITE-ProRule" id="PRU00259"/>
    </source>
</evidence>
<accession>A0AAD7UIJ6</accession>
<dbReference type="AlphaFoldDB" id="A0AAD7UIJ6"/>
<evidence type="ECO:0000313" key="18">
    <source>
        <dbReference type="Proteomes" id="UP001230188"/>
    </source>
</evidence>
<dbReference type="PANTHER" id="PTHR22983">
    <property type="entry name" value="PROTEIN KINASE RELATED"/>
    <property type="match status" value="1"/>
</dbReference>
<dbReference type="SUPFAM" id="SSF56112">
    <property type="entry name" value="Protein kinase-like (PK-like)"/>
    <property type="match status" value="1"/>
</dbReference>
<dbReference type="EC" id="2.7.11.1" evidence="2"/>
<evidence type="ECO:0000256" key="3">
    <source>
        <dbReference type="ARBA" id="ARBA00022490"/>
    </source>
</evidence>
<evidence type="ECO:0000259" key="16">
    <source>
        <dbReference type="PROSITE" id="PS50011"/>
    </source>
</evidence>
<feature type="compositionally biased region" description="Basic and acidic residues" evidence="15">
    <location>
        <begin position="343"/>
        <end position="357"/>
    </location>
</feature>
<comment type="catalytic activity">
    <reaction evidence="10">
        <text>L-threonyl-[protein] + ATP = O-phospho-L-threonyl-[protein] + ADP + H(+)</text>
        <dbReference type="Rhea" id="RHEA:46608"/>
        <dbReference type="Rhea" id="RHEA-COMP:11060"/>
        <dbReference type="Rhea" id="RHEA-COMP:11605"/>
        <dbReference type="ChEBI" id="CHEBI:15378"/>
        <dbReference type="ChEBI" id="CHEBI:30013"/>
        <dbReference type="ChEBI" id="CHEBI:30616"/>
        <dbReference type="ChEBI" id="CHEBI:61977"/>
        <dbReference type="ChEBI" id="CHEBI:456216"/>
        <dbReference type="EC" id="2.7.11.1"/>
    </reaction>
</comment>
<dbReference type="SUPFAM" id="SSF48371">
    <property type="entry name" value="ARM repeat"/>
    <property type="match status" value="2"/>
</dbReference>
<dbReference type="PANTHER" id="PTHR22983:SF6">
    <property type="entry name" value="SERINE_THREONINE-PROTEIN KINASE 36"/>
    <property type="match status" value="1"/>
</dbReference>
<dbReference type="FunFam" id="1.10.510.10:FF:000292">
    <property type="entry name" value="Serine/threonine-protein kinase 36"/>
    <property type="match status" value="1"/>
</dbReference>
<dbReference type="SMART" id="SM00220">
    <property type="entry name" value="S_TKc"/>
    <property type="match status" value="1"/>
</dbReference>
<reference evidence="17" key="1">
    <citation type="submission" date="2023-01" db="EMBL/GenBank/DDBJ databases">
        <title>Metagenome sequencing of chrysophaentin producing Chrysophaeum taylorii.</title>
        <authorList>
            <person name="Davison J."/>
            <person name="Bewley C."/>
        </authorList>
    </citation>
    <scope>NUCLEOTIDE SEQUENCE</scope>
    <source>
        <strain evidence="17">NIES-1699</strain>
    </source>
</reference>
<dbReference type="Pfam" id="PF00069">
    <property type="entry name" value="Pkinase"/>
    <property type="match status" value="1"/>
</dbReference>
<dbReference type="InterPro" id="IPR017441">
    <property type="entry name" value="Protein_kinase_ATP_BS"/>
</dbReference>
<dbReference type="Pfam" id="PF13646">
    <property type="entry name" value="HEAT_2"/>
    <property type="match status" value="1"/>
</dbReference>
<dbReference type="InterPro" id="IPR011989">
    <property type="entry name" value="ARM-like"/>
</dbReference>
<evidence type="ECO:0000256" key="2">
    <source>
        <dbReference type="ARBA" id="ARBA00012513"/>
    </source>
</evidence>
<dbReference type="GO" id="GO:0005737">
    <property type="term" value="C:cytoplasm"/>
    <property type="evidence" value="ECO:0007669"/>
    <property type="project" value="UniProtKB-ARBA"/>
</dbReference>
<evidence type="ECO:0000256" key="4">
    <source>
        <dbReference type="ARBA" id="ARBA00022527"/>
    </source>
</evidence>
<proteinExistence type="predicted"/>
<dbReference type="InterPro" id="IPR000225">
    <property type="entry name" value="Armadillo"/>
</dbReference>
<gene>
    <name evidence="17" type="ORF">CTAYLR_007330</name>
</gene>
<dbReference type="GO" id="GO:0005524">
    <property type="term" value="F:ATP binding"/>
    <property type="evidence" value="ECO:0007669"/>
    <property type="project" value="UniProtKB-UniRule"/>
</dbReference>
<evidence type="ECO:0000256" key="7">
    <source>
        <dbReference type="ARBA" id="ARBA00022777"/>
    </source>
</evidence>
<evidence type="ECO:0000256" key="9">
    <source>
        <dbReference type="ARBA" id="ARBA00023212"/>
    </source>
</evidence>
<evidence type="ECO:0000256" key="15">
    <source>
        <dbReference type="SAM" id="MobiDB-lite"/>
    </source>
</evidence>
<name>A0AAD7UIJ6_9STRA</name>
<dbReference type="GO" id="GO:0004674">
    <property type="term" value="F:protein serine/threonine kinase activity"/>
    <property type="evidence" value="ECO:0007669"/>
    <property type="project" value="UniProtKB-KW"/>
</dbReference>